<evidence type="ECO:0000259" key="17">
    <source>
        <dbReference type="PROSITE" id="PS50011"/>
    </source>
</evidence>
<dbReference type="InterPro" id="IPR000961">
    <property type="entry name" value="AGC-kinase_C"/>
</dbReference>
<evidence type="ECO:0000313" key="19">
    <source>
        <dbReference type="EMBL" id="MFH4980468.1"/>
    </source>
</evidence>
<dbReference type="InterPro" id="IPR017441">
    <property type="entry name" value="Protein_kinase_ATP_BS"/>
</dbReference>
<evidence type="ECO:0000256" key="5">
    <source>
        <dbReference type="ARBA" id="ARBA00022679"/>
    </source>
</evidence>
<dbReference type="InterPro" id="IPR011009">
    <property type="entry name" value="Kinase-like_dom_sf"/>
</dbReference>
<evidence type="ECO:0000256" key="15">
    <source>
        <dbReference type="PROSITE-ProRule" id="PRU10141"/>
    </source>
</evidence>
<evidence type="ECO:0000256" key="3">
    <source>
        <dbReference type="ARBA" id="ARBA00022527"/>
    </source>
</evidence>
<dbReference type="Gene3D" id="3.30.200.20">
    <property type="entry name" value="Phosphorylase Kinase, domain 1"/>
    <property type="match status" value="2"/>
</dbReference>
<dbReference type="Pfam" id="PF00433">
    <property type="entry name" value="Pkinase_C"/>
    <property type="match status" value="1"/>
</dbReference>
<evidence type="ECO:0000256" key="9">
    <source>
        <dbReference type="ARBA" id="ARBA00022840"/>
    </source>
</evidence>
<sequence>MRSSLRPSFAVIPPPFVPICDSKTSSCFVNNANKLLGYGGSENNINRNSKIHSNNNNNHNNNHPGDICEMPLAALSNPWRNGYEKSEIKSDERYSPVSDEEPVPTTEIEISDVTKEGEKADASQFELLKVLGQGSFGKVFLVRKIRGRDAGSLYAMKVLKKATLKIRDRLRTKMERNILAQIHHPFIVRLHYAFQTEGKLYLILDFLRGGDLFTRLSKEVMFTEEDVKFYLAELALALDHLHSLGIVYRDLKPENILLDSDGHINITDFGLSKESVETEDKTYSFCGTVEYMAPEVVNRRGHTVTADWWSLGVLMYEMLTGSLPFYGNNRKETMTLILKAKLSMPQFLSPSAQSLLRALFKRNPANRLGAGPNGMENIKSHAFFSTIDWDRLYAREIEPPFKPALIAADETHYFDPEYTKKTPKDSPALPPSAGARELFRGFSFVASSAVEGDREKYMHFCSHLPTCITNARRTPVENDYEFKEELGYGAYSVCKRALNRVTGVECAIKIIEKARRDPSEEIDILLRYSHHANIVKLLAVYEDDLNVYLVEELCRGGELLHRISSQPFFSEKEAAKIMFRLVSAVCFLHSNQVVHRDLKPSNVMFASCKADATSIRIIDFGFAKQLRAENGLLMTPCYTAQFVAPEVLKKQGYDMSCDVWSLGVLLYAILSGEAPFATSANDTPSRILERVGGGHFSLCGPKWMDVSPLAKDLVRNMLHINPAQRITSKQILSHPWIVKRDLLPEHNLYRPNNPSKMKIAIDHTLKVMGCPALPGPLCPVHASALAQRRRQRRVISKTEL</sequence>
<keyword evidence="6" id="KW-0677">Repeat</keyword>
<evidence type="ECO:0000256" key="8">
    <source>
        <dbReference type="ARBA" id="ARBA00022777"/>
    </source>
</evidence>
<keyword evidence="20" id="KW-1185">Reference proteome</keyword>
<dbReference type="SUPFAM" id="SSF56112">
    <property type="entry name" value="Protein kinase-like (PK-like)"/>
    <property type="match status" value="2"/>
</dbReference>
<feature type="binding site" evidence="14">
    <location>
        <begin position="486"/>
        <end position="494"/>
    </location>
    <ligand>
        <name>ATP</name>
        <dbReference type="ChEBI" id="CHEBI:30616"/>
    </ligand>
</feature>
<evidence type="ECO:0000256" key="7">
    <source>
        <dbReference type="ARBA" id="ARBA00022741"/>
    </source>
</evidence>
<dbReference type="GO" id="GO:0005524">
    <property type="term" value="F:ATP binding"/>
    <property type="evidence" value="ECO:0007669"/>
    <property type="project" value="UniProtKB-UniRule"/>
</dbReference>
<dbReference type="InterPro" id="IPR041906">
    <property type="entry name" value="RSK_N"/>
</dbReference>
<evidence type="ECO:0000259" key="18">
    <source>
        <dbReference type="PROSITE" id="PS51285"/>
    </source>
</evidence>
<dbReference type="PROSITE" id="PS50011">
    <property type="entry name" value="PROTEIN_KINASE_DOM"/>
    <property type="match status" value="2"/>
</dbReference>
<feature type="domain" description="AGC-kinase C-terminal" evidence="18">
    <location>
        <begin position="385"/>
        <end position="454"/>
    </location>
</feature>
<feature type="domain" description="Protein kinase" evidence="17">
    <location>
        <begin position="480"/>
        <end position="737"/>
    </location>
</feature>
<feature type="active site" description="Proton acceptor" evidence="13">
    <location>
        <position position="597"/>
    </location>
</feature>
<comment type="cofactor">
    <cofactor evidence="1 12">
        <name>Mg(2+)</name>
        <dbReference type="ChEBI" id="CHEBI:18420"/>
    </cofactor>
</comment>
<keyword evidence="3 12" id="KW-0723">Serine/threonine-protein kinase</keyword>
<evidence type="ECO:0000256" key="16">
    <source>
        <dbReference type="SAM" id="MobiDB-lite"/>
    </source>
</evidence>
<dbReference type="SMART" id="SM00220">
    <property type="entry name" value="S_TKc"/>
    <property type="match status" value="2"/>
</dbReference>
<dbReference type="Pfam" id="PF00069">
    <property type="entry name" value="Pkinase"/>
    <property type="match status" value="2"/>
</dbReference>
<dbReference type="Gene3D" id="1.10.510.10">
    <property type="entry name" value="Transferase(Phosphotransferase) domain 1"/>
    <property type="match status" value="2"/>
</dbReference>
<comment type="similarity">
    <text evidence="2 12">Belongs to the protein kinase superfamily. AGC Ser/Thr protein kinase family. S6 kinase subfamily.</text>
</comment>
<evidence type="ECO:0000256" key="14">
    <source>
        <dbReference type="PIRSR" id="PIRSR000606-51"/>
    </source>
</evidence>
<feature type="active site" description="Proton acceptor" evidence="13">
    <location>
        <position position="250"/>
    </location>
</feature>
<dbReference type="PIRSF" id="PIRSF000606">
    <property type="entry name" value="Ribsml_S6_kin_2"/>
    <property type="match status" value="1"/>
</dbReference>
<feature type="binding site" evidence="14 15">
    <location>
        <position position="157"/>
    </location>
    <ligand>
        <name>ATP</name>
        <dbReference type="ChEBI" id="CHEBI:30616"/>
    </ligand>
</feature>
<comment type="caution">
    <text evidence="19">The sequence shown here is derived from an EMBL/GenBank/DDBJ whole genome shotgun (WGS) entry which is preliminary data.</text>
</comment>
<dbReference type="PROSITE" id="PS51285">
    <property type="entry name" value="AGC_KINASE_CTER"/>
    <property type="match status" value="1"/>
</dbReference>
<keyword evidence="7 12" id="KW-0547">Nucleotide-binding</keyword>
<dbReference type="InterPro" id="IPR016239">
    <property type="entry name" value="Ribosomal_S6_kinase_II"/>
</dbReference>
<reference evidence="19 20" key="1">
    <citation type="submission" date="2024-08" db="EMBL/GenBank/DDBJ databases">
        <title>Gnathostoma spinigerum genome.</title>
        <authorList>
            <person name="Gonzalez-Bertolin B."/>
            <person name="Monzon S."/>
            <person name="Zaballos A."/>
            <person name="Jimenez P."/>
            <person name="Dekumyoy P."/>
            <person name="Varona S."/>
            <person name="Cuesta I."/>
            <person name="Sumanam S."/>
            <person name="Adisakwattana P."/>
            <person name="Gasser R.B."/>
            <person name="Hernandez-Gonzalez A."/>
            <person name="Young N.D."/>
            <person name="Perteguer M.J."/>
        </authorList>
    </citation>
    <scope>NUCLEOTIDE SEQUENCE [LARGE SCALE GENOMIC DNA]</scope>
    <source>
        <strain evidence="19">AL3</strain>
        <tissue evidence="19">Liver</tissue>
    </source>
</reference>
<comment type="catalytic activity">
    <reaction evidence="11 12">
        <text>L-seryl-[protein] + ATP = O-phospho-L-seryl-[protein] + ADP + H(+)</text>
        <dbReference type="Rhea" id="RHEA:17989"/>
        <dbReference type="Rhea" id="RHEA-COMP:9863"/>
        <dbReference type="Rhea" id="RHEA-COMP:11604"/>
        <dbReference type="ChEBI" id="CHEBI:15378"/>
        <dbReference type="ChEBI" id="CHEBI:29999"/>
        <dbReference type="ChEBI" id="CHEBI:30616"/>
        <dbReference type="ChEBI" id="CHEBI:83421"/>
        <dbReference type="ChEBI" id="CHEBI:456216"/>
        <dbReference type="EC" id="2.7.11.1"/>
    </reaction>
</comment>
<dbReference type="Proteomes" id="UP001608902">
    <property type="component" value="Unassembled WGS sequence"/>
</dbReference>
<dbReference type="EC" id="2.7.11.1" evidence="12"/>
<proteinExistence type="inferred from homology"/>
<keyword evidence="4" id="KW-0597">Phosphoprotein</keyword>
<accession>A0ABD6EKG0</accession>
<dbReference type="FunFam" id="3.30.200.20:FF:000013">
    <property type="entry name" value="Ribosomal protein S6 kinase"/>
    <property type="match status" value="1"/>
</dbReference>
<dbReference type="FunFam" id="1.10.510.10:FF:000010">
    <property type="entry name" value="Ribosomal protein S6 kinase"/>
    <property type="match status" value="1"/>
</dbReference>
<evidence type="ECO:0000256" key="6">
    <source>
        <dbReference type="ARBA" id="ARBA00022737"/>
    </source>
</evidence>
<evidence type="ECO:0000256" key="1">
    <source>
        <dbReference type="ARBA" id="ARBA00001946"/>
    </source>
</evidence>
<dbReference type="CDD" id="cd05582">
    <property type="entry name" value="STKc_RSK_N"/>
    <property type="match status" value="1"/>
</dbReference>
<dbReference type="AlphaFoldDB" id="A0ABD6EKG0"/>
<keyword evidence="9 12" id="KW-0067">ATP-binding</keyword>
<evidence type="ECO:0000256" key="2">
    <source>
        <dbReference type="ARBA" id="ARBA00009804"/>
    </source>
</evidence>
<feature type="binding site" evidence="14">
    <location>
        <begin position="131"/>
        <end position="139"/>
    </location>
    <ligand>
        <name>ATP</name>
        <dbReference type="ChEBI" id="CHEBI:30616"/>
    </ligand>
</feature>
<dbReference type="InterPro" id="IPR008271">
    <property type="entry name" value="Ser/Thr_kinase_AS"/>
</dbReference>
<feature type="binding site" evidence="14 15">
    <location>
        <position position="509"/>
    </location>
    <ligand>
        <name>ATP</name>
        <dbReference type="ChEBI" id="CHEBI:30616"/>
    </ligand>
</feature>
<keyword evidence="8 12" id="KW-0418">Kinase</keyword>
<evidence type="ECO:0000256" key="4">
    <source>
        <dbReference type="ARBA" id="ARBA00022553"/>
    </source>
</evidence>
<dbReference type="PANTHER" id="PTHR24351">
    <property type="entry name" value="RIBOSOMAL PROTEIN S6 KINASE"/>
    <property type="match status" value="1"/>
</dbReference>
<dbReference type="PROSITE" id="PS00107">
    <property type="entry name" value="PROTEIN_KINASE_ATP"/>
    <property type="match status" value="2"/>
</dbReference>
<keyword evidence="5 12" id="KW-0808">Transferase</keyword>
<dbReference type="FunFam" id="1.10.510.10:FF:001170">
    <property type="entry name" value="Ribosomal protein S6 kinase alpha-1"/>
    <property type="match status" value="1"/>
</dbReference>
<comment type="catalytic activity">
    <reaction evidence="10 12">
        <text>L-threonyl-[protein] + ATP = O-phospho-L-threonyl-[protein] + ADP + H(+)</text>
        <dbReference type="Rhea" id="RHEA:46608"/>
        <dbReference type="Rhea" id="RHEA-COMP:11060"/>
        <dbReference type="Rhea" id="RHEA-COMP:11605"/>
        <dbReference type="ChEBI" id="CHEBI:15378"/>
        <dbReference type="ChEBI" id="CHEBI:30013"/>
        <dbReference type="ChEBI" id="CHEBI:30616"/>
        <dbReference type="ChEBI" id="CHEBI:61977"/>
        <dbReference type="ChEBI" id="CHEBI:456216"/>
        <dbReference type="EC" id="2.7.11.1"/>
    </reaction>
</comment>
<dbReference type="InterPro" id="IPR000719">
    <property type="entry name" value="Prot_kinase_dom"/>
</dbReference>
<evidence type="ECO:0000256" key="13">
    <source>
        <dbReference type="PIRSR" id="PIRSR000606-50"/>
    </source>
</evidence>
<name>A0ABD6EKG0_9BILA</name>
<gene>
    <name evidence="19" type="ORF">AB6A40_007177</name>
</gene>
<evidence type="ECO:0000256" key="11">
    <source>
        <dbReference type="ARBA" id="ARBA00048679"/>
    </source>
</evidence>
<dbReference type="InterPro" id="IPR017892">
    <property type="entry name" value="Pkinase_C"/>
</dbReference>
<dbReference type="SMART" id="SM00133">
    <property type="entry name" value="S_TK_X"/>
    <property type="match status" value="1"/>
</dbReference>
<dbReference type="EMBL" id="JBGFUD010005591">
    <property type="protein sequence ID" value="MFH4980468.1"/>
    <property type="molecule type" value="Genomic_DNA"/>
</dbReference>
<protein>
    <recommendedName>
        <fullName evidence="12">Ribosomal protein S6 kinase</fullName>
        <ecNumber evidence="12">2.7.11.1</ecNumber>
    </recommendedName>
</protein>
<feature type="region of interest" description="Disordered" evidence="16">
    <location>
        <begin position="86"/>
        <end position="115"/>
    </location>
</feature>
<dbReference type="GO" id="GO:0004674">
    <property type="term" value="F:protein serine/threonine kinase activity"/>
    <property type="evidence" value="ECO:0007669"/>
    <property type="project" value="UniProtKB-KW"/>
</dbReference>
<evidence type="ECO:0000256" key="12">
    <source>
        <dbReference type="PIRNR" id="PIRNR000606"/>
    </source>
</evidence>
<dbReference type="PROSITE" id="PS00108">
    <property type="entry name" value="PROTEIN_KINASE_ST"/>
    <property type="match status" value="2"/>
</dbReference>
<feature type="domain" description="Protein kinase" evidence="17">
    <location>
        <begin position="125"/>
        <end position="384"/>
    </location>
</feature>
<evidence type="ECO:0000313" key="20">
    <source>
        <dbReference type="Proteomes" id="UP001608902"/>
    </source>
</evidence>
<organism evidence="19 20">
    <name type="scientific">Gnathostoma spinigerum</name>
    <dbReference type="NCBI Taxonomy" id="75299"/>
    <lineage>
        <taxon>Eukaryota</taxon>
        <taxon>Metazoa</taxon>
        <taxon>Ecdysozoa</taxon>
        <taxon>Nematoda</taxon>
        <taxon>Chromadorea</taxon>
        <taxon>Rhabditida</taxon>
        <taxon>Spirurina</taxon>
        <taxon>Gnathostomatomorpha</taxon>
        <taxon>Gnathostomatoidea</taxon>
        <taxon>Gnathostomatidae</taxon>
        <taxon>Gnathostoma</taxon>
    </lineage>
</organism>
<evidence type="ECO:0000256" key="10">
    <source>
        <dbReference type="ARBA" id="ARBA00047899"/>
    </source>
</evidence>